<dbReference type="Proteomes" id="UP000037953">
    <property type="component" value="Unassembled WGS sequence"/>
</dbReference>
<reference evidence="2 3" key="1">
    <citation type="journal article" date="2015" name="Genom Data">
        <title>Draft genome sequence of a multidrug-resistant Chryseobacterium indologenes isolate from Malaysia.</title>
        <authorList>
            <person name="Yu C.Y."/>
            <person name="Ang G.Y."/>
            <person name="Cheng H.J."/>
            <person name="Cheong Y.M."/>
            <person name="Yin W.F."/>
            <person name="Chan K.G."/>
        </authorList>
    </citation>
    <scope>NUCLEOTIDE SEQUENCE [LARGE SCALE GENOMIC DNA]</scope>
    <source>
        <strain evidence="2 3">CI_885</strain>
    </source>
</reference>
<organism evidence="2 3">
    <name type="scientific">Chryseobacterium indologenes</name>
    <name type="common">Flavobacterium indologenes</name>
    <dbReference type="NCBI Taxonomy" id="253"/>
    <lineage>
        <taxon>Bacteria</taxon>
        <taxon>Pseudomonadati</taxon>
        <taxon>Bacteroidota</taxon>
        <taxon>Flavobacteriia</taxon>
        <taxon>Flavobacteriales</taxon>
        <taxon>Weeksellaceae</taxon>
        <taxon>Chryseobacterium group</taxon>
        <taxon>Chryseobacterium</taxon>
    </lineage>
</organism>
<dbReference type="SUPFAM" id="SSF56935">
    <property type="entry name" value="Porins"/>
    <property type="match status" value="1"/>
</dbReference>
<dbReference type="NCBIfam" id="TIGR04057">
    <property type="entry name" value="SusC_RagA_signa"/>
    <property type="match status" value="1"/>
</dbReference>
<dbReference type="PROSITE" id="PS52016">
    <property type="entry name" value="TONB_DEPENDENT_REC_3"/>
    <property type="match status" value="1"/>
</dbReference>
<feature type="non-terminal residue" evidence="2">
    <location>
        <position position="1"/>
    </location>
</feature>
<dbReference type="GO" id="GO:0009279">
    <property type="term" value="C:cell outer membrane"/>
    <property type="evidence" value="ECO:0007669"/>
    <property type="project" value="UniProtKB-SubCell"/>
</dbReference>
<gene>
    <name evidence="2" type="ORF">AOB46_22805</name>
</gene>
<dbReference type="Gene3D" id="2.170.130.10">
    <property type="entry name" value="TonB-dependent receptor, plug domain"/>
    <property type="match status" value="1"/>
</dbReference>
<evidence type="ECO:0000313" key="2">
    <source>
        <dbReference type="EMBL" id="KPE48917.1"/>
    </source>
</evidence>
<evidence type="ECO:0000313" key="3">
    <source>
        <dbReference type="Proteomes" id="UP000037953"/>
    </source>
</evidence>
<name>A0A0N0ZU54_CHRID</name>
<comment type="similarity">
    <text evidence="1">Belongs to the TonB-dependent receptor family.</text>
</comment>
<reference evidence="3" key="2">
    <citation type="submission" date="2015-09" db="EMBL/GenBank/DDBJ databases">
        <title>Draft genome sequence of a multidrug-resistant Chryseobacterium indologenes isolate from Malaysia.</title>
        <authorList>
            <person name="Yu C.Y."/>
            <person name="Ang G.Y."/>
            <person name="Chan K.-G."/>
        </authorList>
    </citation>
    <scope>NUCLEOTIDE SEQUENCE [LARGE SCALE GENOMIC DNA]</scope>
    <source>
        <strain evidence="3">CI_885</strain>
    </source>
</reference>
<dbReference type="InterPro" id="IPR037066">
    <property type="entry name" value="Plug_dom_sf"/>
</dbReference>
<proteinExistence type="inferred from homology"/>
<comment type="subcellular location">
    <subcellularLocation>
        <location evidence="1">Cell outer membrane</location>
        <topology evidence="1">Multi-pass membrane protein</topology>
    </subcellularLocation>
</comment>
<keyword evidence="1" id="KW-1134">Transmembrane beta strand</keyword>
<dbReference type="InterPro" id="IPR039426">
    <property type="entry name" value="TonB-dep_rcpt-like"/>
</dbReference>
<sequence length="146" mass="16091">ILSSLNPDDIESMTVLKDAVSTAIYGADAGAGVVLITTKSGKSGKPRFNFSSSYGLNQTAVKQPEVLNRDQFKQYAAVSFANRTNSTEADGLQWMINNIWGTDYLDNDTDWRKIVQRGSAIQQDMNFTASGGSDRFKYYSSFGTFE</sequence>
<dbReference type="InterPro" id="IPR023997">
    <property type="entry name" value="TonB-dep_OMP_SusC/RagA_CS"/>
</dbReference>
<comment type="caution">
    <text evidence="2">The sequence shown here is derived from an EMBL/GenBank/DDBJ whole genome shotgun (WGS) entry which is preliminary data.</text>
</comment>
<evidence type="ECO:0000256" key="1">
    <source>
        <dbReference type="PROSITE-ProRule" id="PRU01360"/>
    </source>
</evidence>
<keyword evidence="1" id="KW-0472">Membrane</keyword>
<dbReference type="AlphaFoldDB" id="A0A0N0ZU54"/>
<dbReference type="EMBL" id="LJOD01000070">
    <property type="protein sequence ID" value="KPE48917.1"/>
    <property type="molecule type" value="Genomic_DNA"/>
</dbReference>
<feature type="non-terminal residue" evidence="2">
    <location>
        <position position="146"/>
    </location>
</feature>
<keyword evidence="1" id="KW-0813">Transport</keyword>
<protein>
    <submittedName>
        <fullName evidence="2">Uncharacterized protein</fullName>
    </submittedName>
</protein>
<accession>A0A0N0ZU54</accession>
<keyword evidence="1" id="KW-0998">Cell outer membrane</keyword>
<keyword evidence="1" id="KW-0812">Transmembrane</keyword>